<name>A0A5B7GJ08_PORTR</name>
<dbReference type="Proteomes" id="UP000324222">
    <property type="component" value="Unassembled WGS sequence"/>
</dbReference>
<comment type="caution">
    <text evidence="1">The sequence shown here is derived from an EMBL/GenBank/DDBJ whole genome shotgun (WGS) entry which is preliminary data.</text>
</comment>
<dbReference type="EMBL" id="VSRR010013990">
    <property type="protein sequence ID" value="MPC56494.1"/>
    <property type="molecule type" value="Genomic_DNA"/>
</dbReference>
<sequence>MREWRFLQFPYQVMRRRAKEWRVVSAGTKRKILRASQRVETMNSFVLEGVEEEENGGRGCLPGAKIEKVSVHLDTCLEADGTKPIVFFNSEEGMNDLCKVRSEELLRRFKEALAKIKDPSKRRCLWRFAFAS</sequence>
<organism evidence="1 2">
    <name type="scientific">Portunus trituberculatus</name>
    <name type="common">Swimming crab</name>
    <name type="synonym">Neptunus trituberculatus</name>
    <dbReference type="NCBI Taxonomy" id="210409"/>
    <lineage>
        <taxon>Eukaryota</taxon>
        <taxon>Metazoa</taxon>
        <taxon>Ecdysozoa</taxon>
        <taxon>Arthropoda</taxon>
        <taxon>Crustacea</taxon>
        <taxon>Multicrustacea</taxon>
        <taxon>Malacostraca</taxon>
        <taxon>Eumalacostraca</taxon>
        <taxon>Eucarida</taxon>
        <taxon>Decapoda</taxon>
        <taxon>Pleocyemata</taxon>
        <taxon>Brachyura</taxon>
        <taxon>Eubrachyura</taxon>
        <taxon>Portunoidea</taxon>
        <taxon>Portunidae</taxon>
        <taxon>Portuninae</taxon>
        <taxon>Portunus</taxon>
    </lineage>
</organism>
<proteinExistence type="predicted"/>
<keyword evidence="2" id="KW-1185">Reference proteome</keyword>
<gene>
    <name evidence="1" type="ORF">E2C01_050455</name>
</gene>
<evidence type="ECO:0000313" key="1">
    <source>
        <dbReference type="EMBL" id="MPC56494.1"/>
    </source>
</evidence>
<accession>A0A5B7GJ08</accession>
<evidence type="ECO:0000313" key="2">
    <source>
        <dbReference type="Proteomes" id="UP000324222"/>
    </source>
</evidence>
<protein>
    <submittedName>
        <fullName evidence="1">Uncharacterized protein</fullName>
    </submittedName>
</protein>
<reference evidence="1 2" key="1">
    <citation type="submission" date="2019-05" db="EMBL/GenBank/DDBJ databases">
        <title>Another draft genome of Portunus trituberculatus and its Hox gene families provides insights of decapod evolution.</title>
        <authorList>
            <person name="Jeong J.-H."/>
            <person name="Song I."/>
            <person name="Kim S."/>
            <person name="Choi T."/>
            <person name="Kim D."/>
            <person name="Ryu S."/>
            <person name="Kim W."/>
        </authorList>
    </citation>
    <scope>NUCLEOTIDE SEQUENCE [LARGE SCALE GENOMIC DNA]</scope>
    <source>
        <tissue evidence="1">Muscle</tissue>
    </source>
</reference>
<dbReference type="AlphaFoldDB" id="A0A5B7GJ08"/>